<dbReference type="Pfam" id="PF02368">
    <property type="entry name" value="Big_2"/>
    <property type="match status" value="1"/>
</dbReference>
<sequence>MKTMLLSIFCFAINFISAQTLTSITLIPNNVTLGAGSNLKLKAIGIYSDQSSQDISTSVTWSSSAPAFASVSNATGKTGFVTATSNGNVQISATLGAFTNSANLTVVSDEDNDGLVDASDNCQFLYNPSQNDTDTDGIGDDCDCNDNIPNPGDFFATSPSIYLIPNVQSGAPNFFYATVKGGNHPSDPNQITPNYQWYKNGSMVGINNDVYTDNTLNIGDSVYLKISSGTTCVAGNDTSNSILISTTLSTENNQLLKESIFPNPTKDKIYFKNISNIKKVNVFDMNARLIKTSKINDKALDISYLPKGNYWVEIMTSTKTFKIQIIKN</sequence>
<evidence type="ECO:0000256" key="1">
    <source>
        <dbReference type="ARBA" id="ARBA00022729"/>
    </source>
</evidence>
<feature type="signal peptide" evidence="2">
    <location>
        <begin position="1"/>
        <end position="18"/>
    </location>
</feature>
<dbReference type="InterPro" id="IPR003343">
    <property type="entry name" value="Big_2"/>
</dbReference>
<keyword evidence="1 2" id="KW-0732">Signal</keyword>
<dbReference type="GO" id="GO:0005509">
    <property type="term" value="F:calcium ion binding"/>
    <property type="evidence" value="ECO:0007669"/>
    <property type="project" value="InterPro"/>
</dbReference>
<accession>A0A9Q3V329</accession>
<dbReference type="Pfam" id="PF18962">
    <property type="entry name" value="Por_Secre_tail"/>
    <property type="match status" value="1"/>
</dbReference>
<comment type="caution">
    <text evidence="4">The sequence shown here is derived from an EMBL/GenBank/DDBJ whole genome shotgun (WGS) entry which is preliminary data.</text>
</comment>
<evidence type="ECO:0000313" key="4">
    <source>
        <dbReference type="EMBL" id="MCD1116361.1"/>
    </source>
</evidence>
<dbReference type="Proteomes" id="UP001108025">
    <property type="component" value="Unassembled WGS sequence"/>
</dbReference>
<protein>
    <submittedName>
        <fullName evidence="4">Ig-like domain-containing protein</fullName>
    </submittedName>
</protein>
<dbReference type="EMBL" id="JAJNAY010000001">
    <property type="protein sequence ID" value="MCD1116361.1"/>
    <property type="molecule type" value="Genomic_DNA"/>
</dbReference>
<dbReference type="NCBIfam" id="TIGR04183">
    <property type="entry name" value="Por_Secre_tail"/>
    <property type="match status" value="1"/>
</dbReference>
<gene>
    <name evidence="4" type="ORF">LO744_05765</name>
</gene>
<feature type="domain" description="Ig-like" evidence="3">
    <location>
        <begin position="159"/>
        <end position="249"/>
    </location>
</feature>
<dbReference type="AlphaFoldDB" id="A0A9Q3V329"/>
<dbReference type="PROSITE" id="PS50835">
    <property type="entry name" value="IG_LIKE"/>
    <property type="match status" value="1"/>
</dbReference>
<evidence type="ECO:0000313" key="5">
    <source>
        <dbReference type="Proteomes" id="UP001108025"/>
    </source>
</evidence>
<dbReference type="FunFam" id="2.60.40.1080:FF:000001">
    <property type="entry name" value="Bacterial Ig-like domain, group 2"/>
    <property type="match status" value="1"/>
</dbReference>
<organism evidence="4 5">
    <name type="scientific">Chryseobacterium turcicum</name>
    <dbReference type="NCBI Taxonomy" id="2898076"/>
    <lineage>
        <taxon>Bacteria</taxon>
        <taxon>Pseudomonadati</taxon>
        <taxon>Bacteroidota</taxon>
        <taxon>Flavobacteriia</taxon>
        <taxon>Flavobacteriales</taxon>
        <taxon>Weeksellaceae</taxon>
        <taxon>Chryseobacterium group</taxon>
        <taxon>Chryseobacterium</taxon>
    </lineage>
</organism>
<dbReference type="SUPFAM" id="SSF49373">
    <property type="entry name" value="Invasin/intimin cell-adhesion fragments"/>
    <property type="match status" value="1"/>
</dbReference>
<name>A0A9Q3V329_9FLAO</name>
<dbReference type="SMART" id="SM00635">
    <property type="entry name" value="BID_2"/>
    <property type="match status" value="1"/>
</dbReference>
<dbReference type="InterPro" id="IPR007110">
    <property type="entry name" value="Ig-like_dom"/>
</dbReference>
<dbReference type="RefSeq" id="WP_230667739.1">
    <property type="nucleotide sequence ID" value="NZ_JAJNAY010000001.1"/>
</dbReference>
<dbReference type="Gene3D" id="2.60.40.1080">
    <property type="match status" value="1"/>
</dbReference>
<dbReference type="InterPro" id="IPR026444">
    <property type="entry name" value="Secre_tail"/>
</dbReference>
<dbReference type="SUPFAM" id="SSF103647">
    <property type="entry name" value="TSP type-3 repeat"/>
    <property type="match status" value="1"/>
</dbReference>
<dbReference type="InterPro" id="IPR028974">
    <property type="entry name" value="TSP_type-3_rpt"/>
</dbReference>
<evidence type="ECO:0000256" key="2">
    <source>
        <dbReference type="SAM" id="SignalP"/>
    </source>
</evidence>
<keyword evidence="5" id="KW-1185">Reference proteome</keyword>
<reference evidence="4" key="1">
    <citation type="submission" date="2021-11" db="EMBL/GenBank/DDBJ databases">
        <title>Description of novel Chryseobacterium species.</title>
        <authorList>
            <person name="Saticioglu I.B."/>
            <person name="Ay H."/>
            <person name="Altun S."/>
            <person name="Duman M."/>
        </authorList>
    </citation>
    <scope>NUCLEOTIDE SEQUENCE</scope>
    <source>
        <strain evidence="4">C-17</strain>
    </source>
</reference>
<feature type="chain" id="PRO_5040181675" evidence="2">
    <location>
        <begin position="19"/>
        <end position="328"/>
    </location>
</feature>
<dbReference type="InterPro" id="IPR008964">
    <property type="entry name" value="Invasin/intimin_cell_adhesion"/>
</dbReference>
<proteinExistence type="predicted"/>
<evidence type="ECO:0000259" key="3">
    <source>
        <dbReference type="PROSITE" id="PS50835"/>
    </source>
</evidence>